<dbReference type="RefSeq" id="XP_002186201.1">
    <property type="nucleotide sequence ID" value="XM_002186165.1"/>
</dbReference>
<dbReference type="CDD" id="cd00051">
    <property type="entry name" value="EFh"/>
    <property type="match status" value="1"/>
</dbReference>
<dbReference type="SUPFAM" id="SSF47473">
    <property type="entry name" value="EF-hand"/>
    <property type="match status" value="1"/>
</dbReference>
<protein>
    <submittedName>
        <fullName evidence="4">5'-Nucleotidase or metallophosphoesterase</fullName>
        <ecNumber evidence="4">3.1.3.5</ecNumber>
    </submittedName>
</protein>
<dbReference type="PROSITE" id="PS51257">
    <property type="entry name" value="PROKAR_LIPOPROTEIN"/>
    <property type="match status" value="1"/>
</dbReference>
<feature type="domain" description="EF-hand" evidence="3">
    <location>
        <begin position="554"/>
        <end position="579"/>
    </location>
</feature>
<name>B5Y5K9_PHATC</name>
<dbReference type="eggNOG" id="KOG4419">
    <property type="taxonomic scope" value="Eukaryota"/>
</dbReference>
<dbReference type="InterPro" id="IPR018247">
    <property type="entry name" value="EF_Hand_1_Ca_BS"/>
</dbReference>
<dbReference type="SUPFAM" id="SSF55816">
    <property type="entry name" value="5'-nucleotidase (syn. UDP-sugar hydrolase), C-terminal domain"/>
    <property type="match status" value="1"/>
</dbReference>
<dbReference type="OMA" id="AVVEISW"/>
<dbReference type="Pfam" id="PF13499">
    <property type="entry name" value="EF-hand_7"/>
    <property type="match status" value="1"/>
</dbReference>
<dbReference type="InterPro" id="IPR036907">
    <property type="entry name" value="5'-Nucleotdase_C_sf"/>
</dbReference>
<dbReference type="SMART" id="SM00054">
    <property type="entry name" value="EFh"/>
    <property type="match status" value="3"/>
</dbReference>
<proteinExistence type="predicted"/>
<sequence length="1370" mass="152684">MKIPSRNRWRSRPGWAVAILVSCGSNRVDGLAFQQSVRGGGRAASTPDKVDRVETWEASPCQDSECRLILCHITDVYTLEHLAHFKTLVEETKKNSEGSAVVSVLTGDFLSPYLLSSVDRGEGMMHALGRIPLDYLTWGNHEADINHRTVCQHVRNFAGTWLNSNMIDHEAMDAQKEYDVIELTSPDGSNHRKIGLAAVLSSDPALYAQFKAPGPFGGATVTDPWEALAKYKRLLEKDHGVDLVVPLQHLYVPDDHKTCHKFDFPVVLSGHDHHRVDEVVDGTRLIKPGMNAAYAAVVEISWKTSSSEKPVIRSRFLRFLAEENERAYDALIPLRNTELARVPSNFEPLTSNNSRGSVCTMGSFICSLLRSSLNVSRRQRDNKVDAVLLMGGNVRGNADYPEGSFFSLEALEAEIKSDEVIAVVNMPGWLLAAGIEATHAGDPIPGWMQYDVGIRQDENNVVTQVAGLPIDRERVYRVATKIGDLTNGQSIPLTQYYTENRHLLPPKGAYVNIQSELMAYFARNLWRKLWDAVSLELAETCDTDNDCNPVGRLEVLDKTGDGEVSVAEIQTALRDLLGYSVDDRETSLAKFVHSFADTTSTGRVTLRDFEIFCDEMEQTYERDSWRLSYPKPSSFEIVCDARAPRGSQKFCKFGFFVVVTNFPSGPILPLPSTISIFTVFMRSKMIIREHIPVKIVASSPNDSAQILKKDDFCTKGTMKTLQGLLPPTFYLMGFVPFWSPVRTAESFSVARQPHAGGGRAPGQPNKIDTTESWEVSPRSDSECRLIICQITDVYTLENLAHFKTLIAETKKRAPGSTVVSMLTGDFLSPYLLSSVDKGAGMMHALNSIPLDYLCWGNHEADIEHHITCRHVRNFHAKGGKFINSNMLDHDAMDAQQEYDVIELKSEDGTNTRRVGLTAVLSDDPALYSHFKGKGAFGGATLTDPWEALTKYKKILEDDEKCDVVIPLQHLYVPDDHKTCEQFDFPLILSGHDHHIVDEVVEGTRLIKPGMNADFAAVVEISWNDATEEKPKIRSQFVRCKDWAPDPVMAEENERAYDSLLPLRNTELARIPSYYEPLTSNNSRGSVCSMGKYICSVLKSAFNMNRGKKNRVDAVLIMGGNVRGNADYPIGSYFSLEALEAEIKSDETVGVISMPGWLLAEGIEATHCGDPIPGWFQYDVGIQQDENNVVTHVAGLPIDRDRMYRVATKIGDLTNGQSPPFTEYYQTNPKSLPPKGNYVNIQSEMMSYFARNLWKRLWDAISHEVEDTCDIDGNCSPEDRLDVLDSNGDGTVTVEEIHNALRDLLDYSVDDRETTLAEFVHAFADTDGSGKVTVKDFEVFCDDMAEQAVINRALAREAMERQREIAAAAST</sequence>
<dbReference type="InterPro" id="IPR011992">
    <property type="entry name" value="EF-hand-dom_pair"/>
</dbReference>
<keyword evidence="5" id="KW-1185">Reference proteome</keyword>
<dbReference type="PROSITE" id="PS00018">
    <property type="entry name" value="EF_HAND_1"/>
    <property type="match status" value="2"/>
</dbReference>
<evidence type="ECO:0000313" key="5">
    <source>
        <dbReference type="Proteomes" id="UP000000759"/>
    </source>
</evidence>
<dbReference type="InParanoid" id="B5Y5K9"/>
<dbReference type="SUPFAM" id="SSF56300">
    <property type="entry name" value="Metallo-dependent phosphatases"/>
    <property type="match status" value="2"/>
</dbReference>
<dbReference type="PANTHER" id="PTHR11575:SF48">
    <property type="entry name" value="5'-NUCLEOTIDASE"/>
    <property type="match status" value="1"/>
</dbReference>
<dbReference type="InterPro" id="IPR029052">
    <property type="entry name" value="Metallo-depent_PP-like"/>
</dbReference>
<dbReference type="OrthoDB" id="10252235at2759"/>
<dbReference type="Gene3D" id="1.10.238.10">
    <property type="entry name" value="EF-hand"/>
    <property type="match status" value="2"/>
</dbReference>
<accession>B5Y5K9</accession>
<dbReference type="GO" id="GO:0005509">
    <property type="term" value="F:calcium ion binding"/>
    <property type="evidence" value="ECO:0007669"/>
    <property type="project" value="InterPro"/>
</dbReference>
<reference evidence="5" key="2">
    <citation type="submission" date="2008-08" db="EMBL/GenBank/DDBJ databases">
        <authorList>
            <consortium name="Diatom Consortium"/>
            <person name="Grigoriev I."/>
            <person name="Grimwood J."/>
            <person name="Kuo A."/>
            <person name="Otillar R.P."/>
            <person name="Salamov A."/>
            <person name="Detter J.C."/>
            <person name="Lindquist E."/>
            <person name="Shapiro H."/>
            <person name="Lucas S."/>
            <person name="Glavina del Rio T."/>
            <person name="Pitluck S."/>
            <person name="Rokhsar D."/>
            <person name="Bowler C."/>
        </authorList>
    </citation>
    <scope>GENOME REANNOTATION</scope>
    <source>
        <strain evidence="5">CCAP 1055/1</strain>
    </source>
</reference>
<dbReference type="EMBL" id="CP001142">
    <property type="protein sequence ID" value="ACI65671.1"/>
    <property type="molecule type" value="Genomic_DNA"/>
</dbReference>
<dbReference type="PROSITE" id="PS50222">
    <property type="entry name" value="EF_HAND_2"/>
    <property type="match status" value="3"/>
</dbReference>
<dbReference type="GO" id="GO:0009166">
    <property type="term" value="P:nucleotide catabolic process"/>
    <property type="evidence" value="ECO:0007669"/>
    <property type="project" value="InterPro"/>
</dbReference>
<dbReference type="PaxDb" id="2850-Phatr44174"/>
<feature type="region of interest" description="Disordered" evidence="2">
    <location>
        <begin position="752"/>
        <end position="773"/>
    </location>
</feature>
<dbReference type="PANTHER" id="PTHR11575">
    <property type="entry name" value="5'-NUCLEOTIDASE-RELATED"/>
    <property type="match status" value="1"/>
</dbReference>
<dbReference type="KEGG" id="pti:PHATR_44174"/>
<dbReference type="InterPro" id="IPR004843">
    <property type="entry name" value="Calcineurin-like_PHP"/>
</dbReference>
<dbReference type="Proteomes" id="UP000000759">
    <property type="component" value="Chromosome 3"/>
</dbReference>
<evidence type="ECO:0000256" key="2">
    <source>
        <dbReference type="SAM" id="MobiDB-lite"/>
    </source>
</evidence>
<feature type="domain" description="EF-hand" evidence="3">
    <location>
        <begin position="1277"/>
        <end position="1306"/>
    </location>
</feature>
<evidence type="ECO:0000256" key="1">
    <source>
        <dbReference type="ARBA" id="ARBA00022837"/>
    </source>
</evidence>
<organism evidence="4 5">
    <name type="scientific">Phaeodactylum tricornutum (strain CCAP 1055/1)</name>
    <dbReference type="NCBI Taxonomy" id="556484"/>
    <lineage>
        <taxon>Eukaryota</taxon>
        <taxon>Sar</taxon>
        <taxon>Stramenopiles</taxon>
        <taxon>Ochrophyta</taxon>
        <taxon>Bacillariophyta</taxon>
        <taxon>Bacillariophyceae</taxon>
        <taxon>Bacillariophycidae</taxon>
        <taxon>Naviculales</taxon>
        <taxon>Phaeodactylaceae</taxon>
        <taxon>Phaeodactylum</taxon>
    </lineage>
</organism>
<evidence type="ECO:0000313" key="4">
    <source>
        <dbReference type="EMBL" id="ACI65671.1"/>
    </source>
</evidence>
<dbReference type="EC" id="3.1.3.5" evidence="4"/>
<dbReference type="HOGENOM" id="CLU_256393_0_0_1"/>
<dbReference type="InterPro" id="IPR002048">
    <property type="entry name" value="EF_hand_dom"/>
</dbReference>
<dbReference type="InterPro" id="IPR006179">
    <property type="entry name" value="5_nucleotidase/apyrase"/>
</dbReference>
<gene>
    <name evidence="4" type="ORF">PHATR_44174</name>
</gene>
<feature type="domain" description="EF-hand" evidence="3">
    <location>
        <begin position="1311"/>
        <end position="1346"/>
    </location>
</feature>
<keyword evidence="4" id="KW-0378">Hydrolase</keyword>
<keyword evidence="1" id="KW-0106">Calcium</keyword>
<dbReference type="GO" id="GO:0008253">
    <property type="term" value="F:5'-nucleotidase activity"/>
    <property type="evidence" value="ECO:0007669"/>
    <property type="project" value="UniProtKB-EC"/>
</dbReference>
<reference evidence="4 5" key="1">
    <citation type="journal article" date="2008" name="Nature">
        <title>The Phaeodactylum genome reveals the evolutionary history of diatom genomes.</title>
        <authorList>
            <person name="Bowler C."/>
            <person name="Allen A.E."/>
            <person name="Badger J.H."/>
            <person name="Grimwood J."/>
            <person name="Jabbari K."/>
            <person name="Kuo A."/>
            <person name="Maheswari U."/>
            <person name="Martens C."/>
            <person name="Maumus F."/>
            <person name="Otillar R.P."/>
            <person name="Rayko E."/>
            <person name="Salamov A."/>
            <person name="Vandepoele K."/>
            <person name="Beszteri B."/>
            <person name="Gruber A."/>
            <person name="Heijde M."/>
            <person name="Katinka M."/>
            <person name="Mock T."/>
            <person name="Valentin K."/>
            <person name="Verret F."/>
            <person name="Berges J.A."/>
            <person name="Brownlee C."/>
            <person name="Cadoret J.P."/>
            <person name="Chiovitti A."/>
            <person name="Choi C.J."/>
            <person name="Coesel S."/>
            <person name="De Martino A."/>
            <person name="Detter J.C."/>
            <person name="Durkin C."/>
            <person name="Falciatore A."/>
            <person name="Fournet J."/>
            <person name="Haruta M."/>
            <person name="Huysman M.J."/>
            <person name="Jenkins B.D."/>
            <person name="Jiroutova K."/>
            <person name="Jorgensen R.E."/>
            <person name="Joubert Y."/>
            <person name="Kaplan A."/>
            <person name="Kroger N."/>
            <person name="Kroth P.G."/>
            <person name="La Roche J."/>
            <person name="Lindquist E."/>
            <person name="Lommer M."/>
            <person name="Martin-Jezequel V."/>
            <person name="Lopez P.J."/>
            <person name="Lucas S."/>
            <person name="Mangogna M."/>
            <person name="McGinnis K."/>
            <person name="Medlin L.K."/>
            <person name="Montsant A."/>
            <person name="Oudot-Le Secq M.P."/>
            <person name="Napoli C."/>
            <person name="Obornik M."/>
            <person name="Parker M.S."/>
            <person name="Petit J.L."/>
            <person name="Porcel B.M."/>
            <person name="Poulsen N."/>
            <person name="Robison M."/>
            <person name="Rychlewski L."/>
            <person name="Rynearson T.A."/>
            <person name="Schmutz J."/>
            <person name="Shapiro H."/>
            <person name="Siaut M."/>
            <person name="Stanley M."/>
            <person name="Sussman M.R."/>
            <person name="Taylor A.R."/>
            <person name="Vardi A."/>
            <person name="von Dassow P."/>
            <person name="Vyverman W."/>
            <person name="Willis A."/>
            <person name="Wyrwicz L.S."/>
            <person name="Rokhsar D.S."/>
            <person name="Weissenbach J."/>
            <person name="Armbrust E.V."/>
            <person name="Green B.R."/>
            <person name="Van de Peer Y."/>
            <person name="Grigoriev I.V."/>
        </authorList>
    </citation>
    <scope>NUCLEOTIDE SEQUENCE [LARGE SCALE GENOMIC DNA]</scope>
    <source>
        <strain evidence="4 5">CCAP 1055/1</strain>
    </source>
</reference>
<dbReference type="Pfam" id="PF00149">
    <property type="entry name" value="Metallophos"/>
    <property type="match status" value="1"/>
</dbReference>
<dbReference type="GeneID" id="7204094"/>
<evidence type="ECO:0000259" key="3">
    <source>
        <dbReference type="PROSITE" id="PS50222"/>
    </source>
</evidence>
<dbReference type="Gene3D" id="3.60.21.10">
    <property type="match status" value="2"/>
</dbReference>